<dbReference type="Proteomes" id="UP000245942">
    <property type="component" value="Unassembled WGS sequence"/>
</dbReference>
<protein>
    <submittedName>
        <fullName evidence="3">FAD/NAD(P)-binding domain-containing protein</fullName>
    </submittedName>
</protein>
<dbReference type="RefSeq" id="XP_025349664.1">
    <property type="nucleotide sequence ID" value="XM_025492007.1"/>
</dbReference>
<dbReference type="GeneID" id="37013741"/>
<dbReference type="Gene3D" id="3.50.50.60">
    <property type="entry name" value="FAD/NAD(P)-binding domain"/>
    <property type="match status" value="2"/>
</dbReference>
<reference evidence="3 4" key="1">
    <citation type="journal article" date="2018" name="Mol. Biol. Evol.">
        <title>Broad Genomic Sampling Reveals a Smut Pathogenic Ancestry of the Fungal Clade Ustilaginomycotina.</title>
        <authorList>
            <person name="Kijpornyongpan T."/>
            <person name="Mondo S.J."/>
            <person name="Barry K."/>
            <person name="Sandor L."/>
            <person name="Lee J."/>
            <person name="Lipzen A."/>
            <person name="Pangilinan J."/>
            <person name="LaButti K."/>
            <person name="Hainaut M."/>
            <person name="Henrissat B."/>
            <person name="Grigoriev I.V."/>
            <person name="Spatafora J.W."/>
            <person name="Aime M.C."/>
        </authorList>
    </citation>
    <scope>NUCLEOTIDE SEQUENCE [LARGE SCALE GENOMIC DNA]</scope>
    <source>
        <strain evidence="3 4">MCA 4718</strain>
    </source>
</reference>
<dbReference type="InterPro" id="IPR050464">
    <property type="entry name" value="Zeta_carotene_desat/Oxidored"/>
</dbReference>
<dbReference type="PANTHER" id="PTHR42923:SF17">
    <property type="entry name" value="AMINE OXIDASE DOMAIN-CONTAINING PROTEIN"/>
    <property type="match status" value="1"/>
</dbReference>
<evidence type="ECO:0000259" key="2">
    <source>
        <dbReference type="Pfam" id="PF01593"/>
    </source>
</evidence>
<dbReference type="OrthoDB" id="5977668at2759"/>
<keyword evidence="1" id="KW-0812">Transmembrane</keyword>
<keyword evidence="4" id="KW-1185">Reference proteome</keyword>
<dbReference type="InterPro" id="IPR002937">
    <property type="entry name" value="Amino_oxidase"/>
</dbReference>
<dbReference type="Gene3D" id="1.10.3110.10">
    <property type="entry name" value="protoporphyrinogen ix oxidase, domain 3"/>
    <property type="match status" value="1"/>
</dbReference>
<feature type="transmembrane region" description="Helical" evidence="1">
    <location>
        <begin position="570"/>
        <end position="593"/>
    </location>
</feature>
<organism evidence="3 4">
    <name type="scientific">Pseudomicrostroma glucosiphilum</name>
    <dbReference type="NCBI Taxonomy" id="1684307"/>
    <lineage>
        <taxon>Eukaryota</taxon>
        <taxon>Fungi</taxon>
        <taxon>Dikarya</taxon>
        <taxon>Basidiomycota</taxon>
        <taxon>Ustilaginomycotina</taxon>
        <taxon>Exobasidiomycetes</taxon>
        <taxon>Microstromatales</taxon>
        <taxon>Microstromatales incertae sedis</taxon>
        <taxon>Pseudomicrostroma</taxon>
    </lineage>
</organism>
<feature type="domain" description="Amine oxidase" evidence="2">
    <location>
        <begin position="11"/>
        <end position="524"/>
    </location>
</feature>
<gene>
    <name evidence="3" type="ORF">BCV69DRAFT_281491</name>
</gene>
<evidence type="ECO:0000256" key="1">
    <source>
        <dbReference type="SAM" id="Phobius"/>
    </source>
</evidence>
<dbReference type="GO" id="GO:0016491">
    <property type="term" value="F:oxidoreductase activity"/>
    <property type="evidence" value="ECO:0007669"/>
    <property type="project" value="InterPro"/>
</dbReference>
<dbReference type="EMBL" id="KZ819323">
    <property type="protein sequence ID" value="PWN22504.1"/>
    <property type="molecule type" value="Genomic_DNA"/>
</dbReference>
<dbReference type="STRING" id="1684307.A0A316UCB9"/>
<proteinExistence type="predicted"/>
<evidence type="ECO:0000313" key="3">
    <source>
        <dbReference type="EMBL" id="PWN22504.1"/>
    </source>
</evidence>
<keyword evidence="1" id="KW-1133">Transmembrane helix</keyword>
<dbReference type="PANTHER" id="PTHR42923">
    <property type="entry name" value="PROTOPORPHYRINOGEN OXIDASE"/>
    <property type="match status" value="1"/>
</dbReference>
<accession>A0A316UCB9</accession>
<name>A0A316UCB9_9BASI</name>
<dbReference type="SUPFAM" id="SSF51905">
    <property type="entry name" value="FAD/NAD(P)-binding domain"/>
    <property type="match status" value="1"/>
</dbReference>
<evidence type="ECO:0000313" key="4">
    <source>
        <dbReference type="Proteomes" id="UP000245942"/>
    </source>
</evidence>
<keyword evidence="1" id="KW-0472">Membrane</keyword>
<dbReference type="AlphaFoldDB" id="A0A316UCB9"/>
<sequence length="639" mass="70704">MKRVAIIGGGVSGLSALWSLNEYSDHEVHLYESGKYIGGHTNTVRYKPTEAAGEKQGKHLEEVDVDTGFIVFNTVTYPNFLRFIKHVGVQILESDMSFSVSRYGRPRAPHSLPPFSQLFPQSFAAGEERVSSSKAVNGSNSSAVAESTQKVSLRGQVADEPVRGDFEWAGGSPAALFCQKTNYLNPSHWRMVWDIIRFNNQSLETLRAFEKGKGKGEMEEGSIGEWLDERGYGEGFRRNYLIPMTASIWSTPPSLAFSSFPAVTLLRFMHNHHLLQILNRPQWLTLKGGSGNYVKRVLAKVPNDRLHHDAHEGGSGKVVQVKRSGDGGWMVRTADGDEARYDEVVFATHADTTLALLDEALDSGDKRRDILSRFEFSKNEAVLHGDERLMPVRREAWSAWNFIAEEAHSASSAIQKAGTASTTSSSQDSDRVSLTYWMNLLQSLPTASHGHVLVTLNPPMGNGAAPREELVAGRYTYNHPIYTPQSVAAQKALKPLQGQDGLHFAGAWLNYGFHEDGFTSGLRVGERLGAKLPFDIRSAERDLPPGDVSLVLVESFEAVRTRLATPLIRGLHPLIVLATLFLEMIANVLTYFLSGSGVRCEIRNGLRRVRVDWERNAAEEVQKGGSGGGRSIWKRITEE</sequence>
<dbReference type="InterPro" id="IPR036188">
    <property type="entry name" value="FAD/NAD-bd_sf"/>
</dbReference>
<dbReference type="Gene3D" id="3.90.660.20">
    <property type="entry name" value="Protoporphyrinogen oxidase, mitochondrial, domain 2"/>
    <property type="match status" value="1"/>
</dbReference>
<dbReference type="Pfam" id="PF01593">
    <property type="entry name" value="Amino_oxidase"/>
    <property type="match status" value="1"/>
</dbReference>